<dbReference type="EMBL" id="BDGG01000001">
    <property type="protein sequence ID" value="GAU90247.1"/>
    <property type="molecule type" value="Genomic_DNA"/>
</dbReference>
<comment type="caution">
    <text evidence="1">The sequence shown here is derived from an EMBL/GenBank/DDBJ whole genome shotgun (WGS) entry which is preliminary data.</text>
</comment>
<organism evidence="1 2">
    <name type="scientific">Ramazzottius varieornatus</name>
    <name type="common">Water bear</name>
    <name type="synonym">Tardigrade</name>
    <dbReference type="NCBI Taxonomy" id="947166"/>
    <lineage>
        <taxon>Eukaryota</taxon>
        <taxon>Metazoa</taxon>
        <taxon>Ecdysozoa</taxon>
        <taxon>Tardigrada</taxon>
        <taxon>Eutardigrada</taxon>
        <taxon>Parachela</taxon>
        <taxon>Hypsibioidea</taxon>
        <taxon>Ramazzottiidae</taxon>
        <taxon>Ramazzottius</taxon>
    </lineage>
</organism>
<dbReference type="Proteomes" id="UP000186922">
    <property type="component" value="Unassembled WGS sequence"/>
</dbReference>
<reference evidence="1 2" key="1">
    <citation type="journal article" date="2016" name="Nat. Commun.">
        <title>Extremotolerant tardigrade genome and improved radiotolerance of human cultured cells by tardigrade-unique protein.</title>
        <authorList>
            <person name="Hashimoto T."/>
            <person name="Horikawa D.D."/>
            <person name="Saito Y."/>
            <person name="Kuwahara H."/>
            <person name="Kozuka-Hata H."/>
            <person name="Shin-I T."/>
            <person name="Minakuchi Y."/>
            <person name="Ohishi K."/>
            <person name="Motoyama A."/>
            <person name="Aizu T."/>
            <person name="Enomoto A."/>
            <person name="Kondo K."/>
            <person name="Tanaka S."/>
            <person name="Hara Y."/>
            <person name="Koshikawa S."/>
            <person name="Sagara H."/>
            <person name="Miura T."/>
            <person name="Yokobori S."/>
            <person name="Miyagawa K."/>
            <person name="Suzuki Y."/>
            <person name="Kubo T."/>
            <person name="Oyama M."/>
            <person name="Kohara Y."/>
            <person name="Fujiyama A."/>
            <person name="Arakawa K."/>
            <person name="Katayama T."/>
            <person name="Toyoda A."/>
            <person name="Kunieda T."/>
        </authorList>
    </citation>
    <scope>NUCLEOTIDE SEQUENCE [LARGE SCALE GENOMIC DNA]</scope>
    <source>
        <strain evidence="1 2">YOKOZUNA-1</strain>
    </source>
</reference>
<keyword evidence="2" id="KW-1185">Reference proteome</keyword>
<gene>
    <name evidence="1" type="primary">RvY_02694-1</name>
    <name evidence="1" type="synonym">RvY_02694.1</name>
    <name evidence="1" type="ORF">RvY_02694</name>
</gene>
<accession>A0A1D1USN6</accession>
<name>A0A1D1USN6_RAMVA</name>
<evidence type="ECO:0000313" key="1">
    <source>
        <dbReference type="EMBL" id="GAU90247.1"/>
    </source>
</evidence>
<protein>
    <submittedName>
        <fullName evidence="1">Uncharacterized protein</fullName>
    </submittedName>
</protein>
<evidence type="ECO:0000313" key="2">
    <source>
        <dbReference type="Proteomes" id="UP000186922"/>
    </source>
</evidence>
<sequence>MTGLNKLNSLIFELSFDLRDNIGTYLGVNWKSRKLAHTLLKVGENISRVILLNVRVEYDDEGIQTLLGSLNWRLLRNRLNAFQFDRCEFVAETSLLPCGRFTTKTPVVLDETCLSTEPSGRRVLDRYWWVNDSMTECLWDFTQKRQRWFVKMLQYRS</sequence>
<proteinExistence type="predicted"/>
<dbReference type="AlphaFoldDB" id="A0A1D1USN6"/>